<keyword evidence="2" id="KW-1185">Reference proteome</keyword>
<gene>
    <name evidence="1" type="ORF">RPERSI_LOCUS1861</name>
</gene>
<accession>A0ACA9KZ13</accession>
<protein>
    <submittedName>
        <fullName evidence="1">26781_t:CDS:1</fullName>
    </submittedName>
</protein>
<dbReference type="EMBL" id="CAJVQC010001860">
    <property type="protein sequence ID" value="CAG8501879.1"/>
    <property type="molecule type" value="Genomic_DNA"/>
</dbReference>
<evidence type="ECO:0000313" key="2">
    <source>
        <dbReference type="Proteomes" id="UP000789920"/>
    </source>
</evidence>
<organism evidence="1 2">
    <name type="scientific">Racocetra persica</name>
    <dbReference type="NCBI Taxonomy" id="160502"/>
    <lineage>
        <taxon>Eukaryota</taxon>
        <taxon>Fungi</taxon>
        <taxon>Fungi incertae sedis</taxon>
        <taxon>Mucoromycota</taxon>
        <taxon>Glomeromycotina</taxon>
        <taxon>Glomeromycetes</taxon>
        <taxon>Diversisporales</taxon>
        <taxon>Gigasporaceae</taxon>
        <taxon>Racocetra</taxon>
    </lineage>
</organism>
<proteinExistence type="predicted"/>
<comment type="caution">
    <text evidence="1">The sequence shown here is derived from an EMBL/GenBank/DDBJ whole genome shotgun (WGS) entry which is preliminary data.</text>
</comment>
<evidence type="ECO:0000313" key="1">
    <source>
        <dbReference type="EMBL" id="CAG8501879.1"/>
    </source>
</evidence>
<sequence>MTQPNTPPHNVDKNGMTPNLPMNDQVNNESHENSKQFPEFYSAVNANAEESVNKIAKAWRNHRLRREKLGKVISSESRNKLHSERFVCLHLPGHSDSCPVWLKWEELLNTIEGQLHRKDSKMASAVHVVERIGKGTRNINGHMWLILDTEHWLEICDLKHRYGANLKIYHDYWLQTESNENFFVWLDEGGGKDLDLRARPRSQLEKEKVKYLSKTERADFEVKFKDGLLVYKKSGIPVYTHRSEDSTSNSPFSLANINKSAEDDGENGSSSLHRRVSEGRNEKWIYVTDCFGNFYVGQKKKGHFHHSSFLAGGAICAAGGIKVRNGKLIELNPKSGHYKPAKHHFNALVDRLKKEGVDLNGTKLLYPSEIIETQLLTKYVKRMPDRQQVHEEINKLYHKNINSQNDEVQVHNNIEVPTLNINGDSRKNEDSHKNENIANGLPTNRIVRNIIEDDSIENQKRKSHGLFHEFRRSFSSSISSFMSLFLGDDNKTDNNSNTENSRISFRNNEDYHQQKSRLMNYKFGAQGQNKDHGENPTK</sequence>
<dbReference type="Proteomes" id="UP000789920">
    <property type="component" value="Unassembled WGS sequence"/>
</dbReference>
<name>A0ACA9KZ13_9GLOM</name>
<reference evidence="1" key="1">
    <citation type="submission" date="2021-06" db="EMBL/GenBank/DDBJ databases">
        <authorList>
            <person name="Kallberg Y."/>
            <person name="Tangrot J."/>
            <person name="Rosling A."/>
        </authorList>
    </citation>
    <scope>NUCLEOTIDE SEQUENCE</scope>
    <source>
        <strain evidence="1">MA461A</strain>
    </source>
</reference>